<dbReference type="FunFam" id="3.60.15.10:FF:000025">
    <property type="entry name" value="Inactive cytidine monophosphate-N-acetylneuraminic acid hydroxylase"/>
    <property type="match status" value="1"/>
</dbReference>
<evidence type="ECO:0000256" key="1">
    <source>
        <dbReference type="ARBA" id="ARBA00004496"/>
    </source>
</evidence>
<evidence type="ECO:0000256" key="5">
    <source>
        <dbReference type="SAM" id="MobiDB-lite"/>
    </source>
</evidence>
<dbReference type="PROSITE" id="PS00028">
    <property type="entry name" value="ZINC_FINGER_C2H2_1"/>
    <property type="match status" value="1"/>
</dbReference>
<dbReference type="Gene3D" id="3.60.15.10">
    <property type="entry name" value="Ribonuclease Z/Hydroxyacylglutathione hydrolase-like"/>
    <property type="match status" value="1"/>
</dbReference>
<organism evidence="7 8">
    <name type="scientific">Eschrichtius robustus</name>
    <name type="common">California gray whale</name>
    <name type="synonym">Eschrichtius gibbosus</name>
    <dbReference type="NCBI Taxonomy" id="9764"/>
    <lineage>
        <taxon>Eukaryota</taxon>
        <taxon>Metazoa</taxon>
        <taxon>Chordata</taxon>
        <taxon>Craniata</taxon>
        <taxon>Vertebrata</taxon>
        <taxon>Euteleostomi</taxon>
        <taxon>Mammalia</taxon>
        <taxon>Eutheria</taxon>
        <taxon>Laurasiatheria</taxon>
        <taxon>Artiodactyla</taxon>
        <taxon>Whippomorpha</taxon>
        <taxon>Cetacea</taxon>
        <taxon>Mysticeti</taxon>
        <taxon>Eschrichtiidae</taxon>
        <taxon>Eschrichtius</taxon>
    </lineage>
</organism>
<dbReference type="GO" id="GO:0008270">
    <property type="term" value="F:zinc ion binding"/>
    <property type="evidence" value="ECO:0007669"/>
    <property type="project" value="UniProtKB-KW"/>
</dbReference>
<reference evidence="7 8" key="1">
    <citation type="submission" date="2022-11" db="EMBL/GenBank/DDBJ databases">
        <title>Whole genome sequence of Eschrichtius robustus ER-17-0199.</title>
        <authorList>
            <person name="Bruniche-Olsen A."/>
            <person name="Black A.N."/>
            <person name="Fields C.J."/>
            <person name="Walden K."/>
            <person name="Dewoody J.A."/>
        </authorList>
    </citation>
    <scope>NUCLEOTIDE SEQUENCE [LARGE SCALE GENOMIC DNA]</scope>
    <source>
        <strain evidence="7">ER-17-0199</strain>
        <tissue evidence="7">Blubber</tissue>
    </source>
</reference>
<name>A0AB34HCD3_ESCRO</name>
<evidence type="ECO:0000256" key="2">
    <source>
        <dbReference type="ARBA" id="ARBA00010303"/>
    </source>
</evidence>
<dbReference type="EMBL" id="JAIQCJ010001354">
    <property type="protein sequence ID" value="KAJ8790487.1"/>
    <property type="molecule type" value="Genomic_DNA"/>
</dbReference>
<evidence type="ECO:0000256" key="4">
    <source>
        <dbReference type="PROSITE-ProRule" id="PRU00042"/>
    </source>
</evidence>
<dbReference type="Gene3D" id="3.30.160.60">
    <property type="entry name" value="Classic Zinc Finger"/>
    <property type="match status" value="1"/>
</dbReference>
<proteinExistence type="inferred from homology"/>
<dbReference type="GO" id="GO:0005737">
    <property type="term" value="C:cytoplasm"/>
    <property type="evidence" value="ECO:0007669"/>
    <property type="project" value="UniProtKB-SubCell"/>
</dbReference>
<keyword evidence="8" id="KW-1185">Reference proteome</keyword>
<dbReference type="Proteomes" id="UP001159641">
    <property type="component" value="Unassembled WGS sequence"/>
</dbReference>
<keyword evidence="4" id="KW-0862">Zinc</keyword>
<dbReference type="SMART" id="SM00355">
    <property type="entry name" value="ZnF_C2H2"/>
    <property type="match status" value="1"/>
</dbReference>
<protein>
    <recommendedName>
        <fullName evidence="6">C2H2-type domain-containing protein</fullName>
    </recommendedName>
</protein>
<evidence type="ECO:0000313" key="7">
    <source>
        <dbReference type="EMBL" id="KAJ8790487.1"/>
    </source>
</evidence>
<dbReference type="PROSITE" id="PS50157">
    <property type="entry name" value="ZINC_FINGER_C2H2_2"/>
    <property type="match status" value="1"/>
</dbReference>
<keyword evidence="4" id="KW-0479">Metal-binding</keyword>
<gene>
    <name evidence="7" type="ORF">J1605_004460</name>
</gene>
<feature type="region of interest" description="Disordered" evidence="5">
    <location>
        <begin position="1"/>
        <end position="35"/>
    </location>
</feature>
<sequence>MGPLGCYEDAHHGAPEPPERAPAEQSRRPSGCSGRGCRGCRGKRIQKNHACEMCGEAFRDVYPRNRQKDRRSYHVCSHDGAVHKPYSCSHCGKSFPRRDHLNSHVRRVHSTDRPFGCEHCEAAFATKFKDRVRVRTVRHEDKAPGHVCGKMLSSAYISDHMKVRSQGPHHVRELCNKGFTTAAYGLTSSCASFVEKNEENGLLFLELNPPNPWDSEPRSPEDLAFGEVQITYLTHACMDLKLGDKRMVFDPWLIGPAFARGWWLLHEPPSDWLERLYQADLIYISHMHSDHLSYPTLKKVAGRRPDIPIYVGNTERPVFWNLKQSGVQLTNINVVPFGIWQQVDKNLRFMILMDGVHPEMDTCIIVEYKGHKILNTVDCTRPNGGRLPMKVDLMMSDFAGGASGFPMTFSGGKFTEEWKAQFIKTERKKLLNYKARLVKDLQPRIYCPFAGYFVESHPSDKYIKETNIKNDPNELNNLIKKNSDVLTWTPRPGATLDLGRMLKDPTDSFKQRPLTWLCASTLLSSDLSSMPAFFNLLATVRCKGIIEPPEGTKIYKDSWDFGPYLRILNAAVGDEIFRHSCWIKEYFTWAGFKDYNLVVRMIETDEDFNHFPGGYDYLVDFLDLSFPKERPSREHPYEEVRSRVDVIRHVVKNGLLWDDLYIGFQTRLQRDPDIYHHLFWNHFQIKLPLTPPNWKSFLMYCG</sequence>
<dbReference type="Pfam" id="PF00096">
    <property type="entry name" value="zf-C2H2"/>
    <property type="match status" value="1"/>
</dbReference>
<evidence type="ECO:0000259" key="6">
    <source>
        <dbReference type="PROSITE" id="PS50157"/>
    </source>
</evidence>
<dbReference type="SUPFAM" id="SSF57667">
    <property type="entry name" value="beta-beta-alpha zinc fingers"/>
    <property type="match status" value="1"/>
</dbReference>
<accession>A0AB34HCD3</accession>
<keyword evidence="4" id="KW-0863">Zinc-finger</keyword>
<dbReference type="InterPro" id="IPR036866">
    <property type="entry name" value="RibonucZ/Hydroxyglut_hydro"/>
</dbReference>
<comment type="caution">
    <text evidence="7">The sequence shown here is derived from an EMBL/GenBank/DDBJ whole genome shotgun (WGS) entry which is preliminary data.</text>
</comment>
<dbReference type="AlphaFoldDB" id="A0AB34HCD3"/>
<keyword evidence="3" id="KW-0963">Cytoplasm</keyword>
<feature type="domain" description="C2H2-type" evidence="6">
    <location>
        <begin position="86"/>
        <end position="114"/>
    </location>
</feature>
<comment type="similarity">
    <text evidence="2">Belongs to the CMP-Neu5Ac hydroxylase family.</text>
</comment>
<dbReference type="InterPro" id="IPR036236">
    <property type="entry name" value="Znf_C2H2_sf"/>
</dbReference>
<dbReference type="GO" id="GO:0030338">
    <property type="term" value="F:CMP-N-acetylneuraminate monooxygenase activity"/>
    <property type="evidence" value="ECO:0007669"/>
    <property type="project" value="TreeGrafter"/>
</dbReference>
<dbReference type="Pfam" id="PF13483">
    <property type="entry name" value="Lactamase_B_3"/>
    <property type="match status" value="1"/>
</dbReference>
<dbReference type="GO" id="GO:0046381">
    <property type="term" value="P:CMP-N-acetylneuraminate metabolic process"/>
    <property type="evidence" value="ECO:0007669"/>
    <property type="project" value="TreeGrafter"/>
</dbReference>
<dbReference type="PANTHER" id="PTHR46522">
    <property type="entry name" value="CYTIDINE MONOPHOSPHATE-N-ACETYLNEURAMINIC ACID HYDROXYLASE"/>
    <property type="match status" value="1"/>
</dbReference>
<dbReference type="InterPro" id="IPR013087">
    <property type="entry name" value="Znf_C2H2_type"/>
</dbReference>
<comment type="subcellular location">
    <subcellularLocation>
        <location evidence="1">Cytoplasm</location>
    </subcellularLocation>
</comment>
<dbReference type="PANTHER" id="PTHR46522:SF1">
    <property type="entry name" value="INACTIVE CYTIDINE MONOPHOSPHATE-N-ACETYLNEURAMINIC ACID HYDROXYLASE"/>
    <property type="match status" value="1"/>
</dbReference>
<dbReference type="InterPro" id="IPR027033">
    <property type="entry name" value="Cnh"/>
</dbReference>
<feature type="compositionally biased region" description="Basic and acidic residues" evidence="5">
    <location>
        <begin position="8"/>
        <end position="27"/>
    </location>
</feature>
<dbReference type="SUPFAM" id="SSF56281">
    <property type="entry name" value="Metallo-hydrolase/oxidoreductase"/>
    <property type="match status" value="1"/>
</dbReference>
<evidence type="ECO:0000313" key="8">
    <source>
        <dbReference type="Proteomes" id="UP001159641"/>
    </source>
</evidence>
<evidence type="ECO:0000256" key="3">
    <source>
        <dbReference type="ARBA" id="ARBA00022490"/>
    </source>
</evidence>
<dbReference type="FunFam" id="3.30.160.60:FF:000630">
    <property type="entry name" value="Zinc finger protein 180"/>
    <property type="match status" value="1"/>
</dbReference>